<evidence type="ECO:0000313" key="2">
    <source>
        <dbReference type="Proteomes" id="UP000092154"/>
    </source>
</evidence>
<proteinExistence type="predicted"/>
<organism evidence="1 2">
    <name type="scientific">Rhizopogon vinicolor AM-OR11-026</name>
    <dbReference type="NCBI Taxonomy" id="1314800"/>
    <lineage>
        <taxon>Eukaryota</taxon>
        <taxon>Fungi</taxon>
        <taxon>Dikarya</taxon>
        <taxon>Basidiomycota</taxon>
        <taxon>Agaricomycotina</taxon>
        <taxon>Agaricomycetes</taxon>
        <taxon>Agaricomycetidae</taxon>
        <taxon>Boletales</taxon>
        <taxon>Suillineae</taxon>
        <taxon>Rhizopogonaceae</taxon>
        <taxon>Rhizopogon</taxon>
    </lineage>
</organism>
<dbReference type="InParanoid" id="A0A1B7MGV9"/>
<reference evidence="1 2" key="1">
    <citation type="submission" date="2016-06" db="EMBL/GenBank/DDBJ databases">
        <title>Comparative genomics of the ectomycorrhizal sister species Rhizopogon vinicolor and Rhizopogon vesiculosus (Basidiomycota: Boletales) reveals a divergence of the mating type B locus.</title>
        <authorList>
            <consortium name="DOE Joint Genome Institute"/>
            <person name="Mujic A.B."/>
            <person name="Kuo A."/>
            <person name="Tritt A."/>
            <person name="Lipzen A."/>
            <person name="Chen C."/>
            <person name="Johnson J."/>
            <person name="Sharma A."/>
            <person name="Barry K."/>
            <person name="Grigoriev I.V."/>
            <person name="Spatafora J.W."/>
        </authorList>
    </citation>
    <scope>NUCLEOTIDE SEQUENCE [LARGE SCALE GENOMIC DNA]</scope>
    <source>
        <strain evidence="1 2">AM-OR11-026</strain>
    </source>
</reference>
<sequence length="110" mass="12658">MGQDGVPPRLGWRSIGTKTFHHGDGKRVHEWGTSVRAVDFNFGERSWDPKRSHRYRHLIIRNISHARLLSQRVLRSPSSFPPLSPRLVLCQSRGSLGLRRSIRRGREEGP</sequence>
<dbReference type="Proteomes" id="UP000092154">
    <property type="component" value="Unassembled WGS sequence"/>
</dbReference>
<protein>
    <submittedName>
        <fullName evidence="1">Uncharacterized protein</fullName>
    </submittedName>
</protein>
<evidence type="ECO:0000313" key="1">
    <source>
        <dbReference type="EMBL" id="OAX31841.1"/>
    </source>
</evidence>
<keyword evidence="2" id="KW-1185">Reference proteome</keyword>
<name>A0A1B7MGV9_9AGAM</name>
<dbReference type="EMBL" id="KV449216">
    <property type="protein sequence ID" value="OAX31841.1"/>
    <property type="molecule type" value="Genomic_DNA"/>
</dbReference>
<gene>
    <name evidence="1" type="ORF">K503DRAFT_40941</name>
</gene>
<accession>A0A1B7MGV9</accession>
<dbReference type="AlphaFoldDB" id="A0A1B7MGV9"/>